<dbReference type="GO" id="GO:0032787">
    <property type="term" value="P:monocarboxylic acid metabolic process"/>
    <property type="evidence" value="ECO:0007669"/>
    <property type="project" value="UniProtKB-ARBA"/>
</dbReference>
<dbReference type="NCBIfam" id="TIGR01829">
    <property type="entry name" value="AcAcCoA_reduct"/>
    <property type="match status" value="1"/>
</dbReference>
<dbReference type="NCBIfam" id="NF009464">
    <property type="entry name" value="PRK12824.1"/>
    <property type="match status" value="1"/>
</dbReference>
<comment type="similarity">
    <text evidence="1">Belongs to the short-chain dehydrogenases/reductases (SDR) family.</text>
</comment>
<dbReference type="PANTHER" id="PTHR42879:SF2">
    <property type="entry name" value="3-OXOACYL-[ACYL-CARRIER-PROTEIN] REDUCTASE FABG"/>
    <property type="match status" value="1"/>
</dbReference>
<dbReference type="PANTHER" id="PTHR42879">
    <property type="entry name" value="3-OXOACYL-(ACYL-CARRIER-PROTEIN) REDUCTASE"/>
    <property type="match status" value="1"/>
</dbReference>
<dbReference type="PRINTS" id="PR00081">
    <property type="entry name" value="GDHRDH"/>
</dbReference>
<dbReference type="InterPro" id="IPR050259">
    <property type="entry name" value="SDR"/>
</dbReference>
<dbReference type="OrthoDB" id="9802564at2"/>
<dbReference type="AlphaFoldDB" id="A0A248VU60"/>
<dbReference type="FunFam" id="3.40.50.720:FF:000173">
    <property type="entry name" value="3-oxoacyl-[acyl-carrier protein] reductase"/>
    <property type="match status" value="1"/>
</dbReference>
<dbReference type="Proteomes" id="UP000215158">
    <property type="component" value="Chromosome 2"/>
</dbReference>
<proteinExistence type="inferred from homology"/>
<dbReference type="GO" id="GO:0018454">
    <property type="term" value="F:acetoacetyl-CoA reductase activity"/>
    <property type="evidence" value="ECO:0007669"/>
    <property type="project" value="InterPro"/>
</dbReference>
<organism evidence="4 5">
    <name type="scientific">Paraburkholderia aromaticivorans</name>
    <dbReference type="NCBI Taxonomy" id="2026199"/>
    <lineage>
        <taxon>Bacteria</taxon>
        <taxon>Pseudomonadati</taxon>
        <taxon>Pseudomonadota</taxon>
        <taxon>Betaproteobacteria</taxon>
        <taxon>Burkholderiales</taxon>
        <taxon>Burkholderiaceae</taxon>
        <taxon>Paraburkholderia</taxon>
    </lineage>
</organism>
<evidence type="ECO:0000259" key="3">
    <source>
        <dbReference type="SMART" id="SM00822"/>
    </source>
</evidence>
<dbReference type="NCBIfam" id="NF009466">
    <property type="entry name" value="PRK12826.1-2"/>
    <property type="match status" value="1"/>
</dbReference>
<dbReference type="GO" id="GO:0005737">
    <property type="term" value="C:cytoplasm"/>
    <property type="evidence" value="ECO:0007669"/>
    <property type="project" value="InterPro"/>
</dbReference>
<dbReference type="InterPro" id="IPR020904">
    <property type="entry name" value="Sc_DH/Rdtase_CS"/>
</dbReference>
<dbReference type="InterPro" id="IPR057326">
    <property type="entry name" value="KR_dom"/>
</dbReference>
<dbReference type="KEGG" id="parb:CJU94_27600"/>
<feature type="domain" description="Ketoreductase" evidence="3">
    <location>
        <begin position="3"/>
        <end position="178"/>
    </location>
</feature>
<dbReference type="EMBL" id="CP022990">
    <property type="protein sequence ID" value="ASW01900.1"/>
    <property type="molecule type" value="Genomic_DNA"/>
</dbReference>
<reference evidence="4 5" key="1">
    <citation type="submission" date="2017-08" db="EMBL/GenBank/DDBJ databases">
        <title>Identification and genetic characteristics of simultaneous BTEX- and naphthalene-degrading Paraburkholderia sp. BN5 isolated from petroleum-contaminated soil.</title>
        <authorList>
            <person name="Lee Y."/>
            <person name="Jeon C.O."/>
        </authorList>
    </citation>
    <scope>NUCLEOTIDE SEQUENCE [LARGE SCALE GENOMIC DNA]</scope>
    <source>
        <strain evidence="4 5">BN5</strain>
    </source>
</reference>
<dbReference type="GO" id="GO:0042619">
    <property type="term" value="P:poly-hydroxybutyrate biosynthetic process"/>
    <property type="evidence" value="ECO:0007669"/>
    <property type="project" value="InterPro"/>
</dbReference>
<accession>A0A248VU60</accession>
<evidence type="ECO:0000313" key="5">
    <source>
        <dbReference type="Proteomes" id="UP000215158"/>
    </source>
</evidence>
<dbReference type="InterPro" id="IPR011283">
    <property type="entry name" value="Acetoacetyl-CoA_reductase"/>
</dbReference>
<dbReference type="InterPro" id="IPR002347">
    <property type="entry name" value="SDR_fam"/>
</dbReference>
<dbReference type="PROSITE" id="PS00061">
    <property type="entry name" value="ADH_SHORT"/>
    <property type="match status" value="1"/>
</dbReference>
<name>A0A248VU60_9BURK</name>
<dbReference type="PRINTS" id="PR00080">
    <property type="entry name" value="SDRFAMILY"/>
</dbReference>
<gene>
    <name evidence="4" type="ORF">CJU94_27600</name>
</gene>
<keyword evidence="2" id="KW-0560">Oxidoreductase</keyword>
<dbReference type="Gene3D" id="3.40.50.720">
    <property type="entry name" value="NAD(P)-binding Rossmann-like Domain"/>
    <property type="match status" value="1"/>
</dbReference>
<protein>
    <submittedName>
        <fullName evidence="4">Beta-ketoacyl-ACP reductase</fullName>
    </submittedName>
</protein>
<evidence type="ECO:0000256" key="1">
    <source>
        <dbReference type="ARBA" id="ARBA00006484"/>
    </source>
</evidence>
<sequence>MTRTALITGGVSGIGAATARQLQGAGYSVIANYFGNDAEADAFHKETGIPVFGWNVADFDATQQAIATIVAQSGPIDVLVNNAGITRDSTLHKMTLEQWRSVIDVDLGGCFNTCRAVIESMRERRFGRIVNISSVNALSGQFGQTNYAAAKAGLIGFTKALALEGASRGITANVIAPGYTDTGMVHGVPDDILKTIVSGVPAGRLATPDEIARGIVFLVADDAAFINGATLSINGGKYMA</sequence>
<dbReference type="InterPro" id="IPR036291">
    <property type="entry name" value="NAD(P)-bd_dom_sf"/>
</dbReference>
<dbReference type="SUPFAM" id="SSF51735">
    <property type="entry name" value="NAD(P)-binding Rossmann-fold domains"/>
    <property type="match status" value="1"/>
</dbReference>
<evidence type="ECO:0000313" key="4">
    <source>
        <dbReference type="EMBL" id="ASW01900.1"/>
    </source>
</evidence>
<dbReference type="RefSeq" id="WP_095421787.1">
    <property type="nucleotide sequence ID" value="NZ_CP022990.1"/>
</dbReference>
<dbReference type="SMART" id="SM00822">
    <property type="entry name" value="PKS_KR"/>
    <property type="match status" value="1"/>
</dbReference>
<dbReference type="Pfam" id="PF13561">
    <property type="entry name" value="adh_short_C2"/>
    <property type="match status" value="1"/>
</dbReference>
<evidence type="ECO:0000256" key="2">
    <source>
        <dbReference type="ARBA" id="ARBA00023002"/>
    </source>
</evidence>
<keyword evidence="5" id="KW-1185">Reference proteome</keyword>